<evidence type="ECO:0000259" key="5">
    <source>
        <dbReference type="PROSITE" id="PS50931"/>
    </source>
</evidence>
<dbReference type="AlphaFoldDB" id="Q2SLG9"/>
<dbReference type="PANTHER" id="PTHR30537">
    <property type="entry name" value="HTH-TYPE TRANSCRIPTIONAL REGULATOR"/>
    <property type="match status" value="1"/>
</dbReference>
<dbReference type="OrthoDB" id="9815676at2"/>
<feature type="domain" description="HTH lysR-type" evidence="5">
    <location>
        <begin position="1"/>
        <end position="57"/>
    </location>
</feature>
<evidence type="ECO:0000313" key="7">
    <source>
        <dbReference type="Proteomes" id="UP000000238"/>
    </source>
</evidence>
<evidence type="ECO:0000256" key="2">
    <source>
        <dbReference type="ARBA" id="ARBA00023015"/>
    </source>
</evidence>
<dbReference type="Proteomes" id="UP000000238">
    <property type="component" value="Chromosome"/>
</dbReference>
<dbReference type="FunFam" id="3.40.190.290:FF:000001">
    <property type="entry name" value="Transcriptional regulator, LysR family"/>
    <property type="match status" value="1"/>
</dbReference>
<keyword evidence="4" id="KW-0804">Transcription</keyword>
<dbReference type="STRING" id="349521.HCH_01651"/>
<dbReference type="CDD" id="cd08422">
    <property type="entry name" value="PBP2_CrgA_like"/>
    <property type="match status" value="1"/>
</dbReference>
<dbReference type="SUPFAM" id="SSF53850">
    <property type="entry name" value="Periplasmic binding protein-like II"/>
    <property type="match status" value="1"/>
</dbReference>
<organism evidence="6 7">
    <name type="scientific">Hahella chejuensis (strain KCTC 2396)</name>
    <dbReference type="NCBI Taxonomy" id="349521"/>
    <lineage>
        <taxon>Bacteria</taxon>
        <taxon>Pseudomonadati</taxon>
        <taxon>Pseudomonadota</taxon>
        <taxon>Gammaproteobacteria</taxon>
        <taxon>Oceanospirillales</taxon>
        <taxon>Hahellaceae</taxon>
        <taxon>Hahella</taxon>
    </lineage>
</organism>
<dbReference type="InterPro" id="IPR036390">
    <property type="entry name" value="WH_DNA-bd_sf"/>
</dbReference>
<keyword evidence="7" id="KW-1185">Reference proteome</keyword>
<dbReference type="InterPro" id="IPR005119">
    <property type="entry name" value="LysR_subst-bd"/>
</dbReference>
<dbReference type="SUPFAM" id="SSF46785">
    <property type="entry name" value="Winged helix' DNA-binding domain"/>
    <property type="match status" value="1"/>
</dbReference>
<dbReference type="Pfam" id="PF03466">
    <property type="entry name" value="LysR_substrate"/>
    <property type="match status" value="1"/>
</dbReference>
<keyword evidence="2" id="KW-0805">Transcription regulation</keyword>
<dbReference type="Pfam" id="PF00126">
    <property type="entry name" value="HTH_1"/>
    <property type="match status" value="1"/>
</dbReference>
<protein>
    <submittedName>
        <fullName evidence="6">Transcriptional regulator</fullName>
    </submittedName>
</protein>
<reference evidence="6 7" key="1">
    <citation type="journal article" date="2005" name="Nucleic Acids Res.">
        <title>Genomic blueprint of Hahella chejuensis, a marine microbe producing an algicidal agent.</title>
        <authorList>
            <person name="Jeong H."/>
            <person name="Yim J.H."/>
            <person name="Lee C."/>
            <person name="Choi S.-H."/>
            <person name="Park Y.K."/>
            <person name="Yoon S.H."/>
            <person name="Hur C.-G."/>
            <person name="Kang H.-Y."/>
            <person name="Kim D."/>
            <person name="Lee H.H."/>
            <person name="Park K.H."/>
            <person name="Park S.-H."/>
            <person name="Park H.-S."/>
            <person name="Lee H.K."/>
            <person name="Oh T.K."/>
            <person name="Kim J.F."/>
        </authorList>
    </citation>
    <scope>NUCLEOTIDE SEQUENCE [LARGE SCALE GENOMIC DNA]</scope>
    <source>
        <strain evidence="6 7">KCTC 2396</strain>
    </source>
</reference>
<proteinExistence type="inferred from homology"/>
<dbReference type="InterPro" id="IPR058163">
    <property type="entry name" value="LysR-type_TF_proteobact-type"/>
</dbReference>
<evidence type="ECO:0000256" key="3">
    <source>
        <dbReference type="ARBA" id="ARBA00023125"/>
    </source>
</evidence>
<gene>
    <name evidence="6" type="ordered locus">HCH_01651</name>
</gene>
<evidence type="ECO:0000313" key="6">
    <source>
        <dbReference type="EMBL" id="ABC28505.1"/>
    </source>
</evidence>
<name>Q2SLG9_HAHCH</name>
<dbReference type="GO" id="GO:0003677">
    <property type="term" value="F:DNA binding"/>
    <property type="evidence" value="ECO:0007669"/>
    <property type="project" value="UniProtKB-KW"/>
</dbReference>
<dbReference type="InterPro" id="IPR000847">
    <property type="entry name" value="LysR_HTH_N"/>
</dbReference>
<dbReference type="HOGENOM" id="CLU_039613_16_2_6"/>
<evidence type="ECO:0000256" key="1">
    <source>
        <dbReference type="ARBA" id="ARBA00009437"/>
    </source>
</evidence>
<dbReference type="PROSITE" id="PS50931">
    <property type="entry name" value="HTH_LYSR"/>
    <property type="match status" value="1"/>
</dbReference>
<dbReference type="EMBL" id="CP000155">
    <property type="protein sequence ID" value="ABC28505.1"/>
    <property type="molecule type" value="Genomic_DNA"/>
</dbReference>
<dbReference type="Gene3D" id="1.10.10.10">
    <property type="entry name" value="Winged helix-like DNA-binding domain superfamily/Winged helix DNA-binding domain"/>
    <property type="match status" value="1"/>
</dbReference>
<dbReference type="FunFam" id="1.10.10.10:FF:000001">
    <property type="entry name" value="LysR family transcriptional regulator"/>
    <property type="match status" value="1"/>
</dbReference>
<dbReference type="InterPro" id="IPR036388">
    <property type="entry name" value="WH-like_DNA-bd_sf"/>
</dbReference>
<dbReference type="Gene3D" id="3.40.190.290">
    <property type="match status" value="1"/>
</dbReference>
<dbReference type="GO" id="GO:0003700">
    <property type="term" value="F:DNA-binding transcription factor activity"/>
    <property type="evidence" value="ECO:0007669"/>
    <property type="project" value="InterPro"/>
</dbReference>
<dbReference type="KEGG" id="hch:HCH_01651"/>
<comment type="similarity">
    <text evidence="1">Belongs to the LysR transcriptional regulatory family.</text>
</comment>
<dbReference type="eggNOG" id="COG0583">
    <property type="taxonomic scope" value="Bacteria"/>
</dbReference>
<dbReference type="RefSeq" id="WP_011395577.1">
    <property type="nucleotide sequence ID" value="NC_007645.1"/>
</dbReference>
<accession>Q2SLG9</accession>
<dbReference type="PANTHER" id="PTHR30537:SF5">
    <property type="entry name" value="HTH-TYPE TRANSCRIPTIONAL ACTIVATOR TTDR-RELATED"/>
    <property type="match status" value="1"/>
</dbReference>
<evidence type="ECO:0000256" key="4">
    <source>
        <dbReference type="ARBA" id="ARBA00023163"/>
    </source>
</evidence>
<sequence>MLDELKTFIKCCECGSFSAAGKTLLLSPSSVSRQIDSLETKLQTKLFQRTTRQLILSDEGRFLLERAEDILARLDDTVASLRQLHGEPEGRLRISVLETYGRLHISPLLPKFLALYPKVSVDIELENQMVDLYRDAVDIAIRIGPPEDSRLKAKKLTDGRMLLCASPDYVASFGPPQAPEDLARHNCLLISRGRRQVWWRFHKGQEHRRVQVQGSLRSAGGTPLLESALQGVGITLLTQWSLQPYIDEGRLLPLLPQWRASLYPENGGEIYAAYIDNHYMRPAIRAFLDFLGAHFVQ</sequence>
<keyword evidence="3" id="KW-0238">DNA-binding</keyword>